<keyword evidence="10" id="KW-1185">Reference proteome</keyword>
<dbReference type="InterPro" id="IPR000253">
    <property type="entry name" value="FHA_dom"/>
</dbReference>
<dbReference type="Pfam" id="PF06271">
    <property type="entry name" value="RDD"/>
    <property type="match status" value="1"/>
</dbReference>
<dbReference type="SUPFAM" id="SSF49879">
    <property type="entry name" value="SMAD/FHA domain"/>
    <property type="match status" value="1"/>
</dbReference>
<dbReference type="GO" id="GO:0005886">
    <property type="term" value="C:plasma membrane"/>
    <property type="evidence" value="ECO:0007669"/>
    <property type="project" value="UniProtKB-SubCell"/>
</dbReference>
<keyword evidence="5 7" id="KW-1133">Transmembrane helix</keyword>
<dbReference type="AlphaFoldDB" id="A0A5S4V8P3"/>
<feature type="transmembrane region" description="Helical" evidence="7">
    <location>
        <begin position="141"/>
        <end position="165"/>
    </location>
</feature>
<keyword evidence="6 7" id="KW-0472">Membrane</keyword>
<evidence type="ECO:0000256" key="6">
    <source>
        <dbReference type="ARBA" id="ARBA00023136"/>
    </source>
</evidence>
<keyword evidence="4 7" id="KW-0812">Transmembrane</keyword>
<evidence type="ECO:0000313" key="9">
    <source>
        <dbReference type="EMBL" id="TYL54253.1"/>
    </source>
</evidence>
<dbReference type="RefSeq" id="WP_148733775.1">
    <property type="nucleotide sequence ID" value="NZ_VSSB01000001.1"/>
</dbReference>
<name>A0A5S4V8P3_9MICO</name>
<feature type="transmembrane region" description="Helical" evidence="7">
    <location>
        <begin position="47"/>
        <end position="70"/>
    </location>
</feature>
<evidence type="ECO:0000313" key="10">
    <source>
        <dbReference type="Proteomes" id="UP000325243"/>
    </source>
</evidence>
<dbReference type="EMBL" id="VSSB01000001">
    <property type="protein sequence ID" value="TYL54253.1"/>
    <property type="molecule type" value="Genomic_DNA"/>
</dbReference>
<proteinExistence type="predicted"/>
<dbReference type="Proteomes" id="UP000325243">
    <property type="component" value="Unassembled WGS sequence"/>
</dbReference>
<accession>A0A5S4V8P3</accession>
<evidence type="ECO:0000256" key="4">
    <source>
        <dbReference type="ARBA" id="ARBA00022692"/>
    </source>
</evidence>
<evidence type="ECO:0000256" key="7">
    <source>
        <dbReference type="SAM" id="Phobius"/>
    </source>
</evidence>
<protein>
    <submittedName>
        <fullName evidence="9">FHA domain-containing protein</fullName>
    </submittedName>
</protein>
<comment type="caution">
    <text evidence="9">The sequence shown here is derived from an EMBL/GenBank/DDBJ whole genome shotgun (WGS) entry which is preliminary data.</text>
</comment>
<gene>
    <name evidence="9" type="ORF">FYC51_11865</name>
</gene>
<dbReference type="PROSITE" id="PS50006">
    <property type="entry name" value="FHA_DOMAIN"/>
    <property type="match status" value="1"/>
</dbReference>
<feature type="transmembrane region" description="Helical" evidence="7">
    <location>
        <begin position="82"/>
        <end position="101"/>
    </location>
</feature>
<dbReference type="InterPro" id="IPR008984">
    <property type="entry name" value="SMAD_FHA_dom_sf"/>
</dbReference>
<evidence type="ECO:0000256" key="3">
    <source>
        <dbReference type="ARBA" id="ARBA00022553"/>
    </source>
</evidence>
<feature type="domain" description="FHA" evidence="8">
    <location>
        <begin position="322"/>
        <end position="377"/>
    </location>
</feature>
<comment type="subcellular location">
    <subcellularLocation>
        <location evidence="1">Cell membrane</location>
        <topology evidence="1">Multi-pass membrane protein</topology>
    </subcellularLocation>
</comment>
<organism evidence="9 10">
    <name type="scientific">Agromyces mariniharenae</name>
    <dbReference type="NCBI Taxonomy" id="2604423"/>
    <lineage>
        <taxon>Bacteria</taxon>
        <taxon>Bacillati</taxon>
        <taxon>Actinomycetota</taxon>
        <taxon>Actinomycetes</taxon>
        <taxon>Micrococcales</taxon>
        <taxon>Microbacteriaceae</taxon>
        <taxon>Agromyces</taxon>
    </lineage>
</organism>
<keyword evidence="2" id="KW-1003">Cell membrane</keyword>
<sequence>MSITMHVDDAPAPGLDAAGRPDPAYAARLGLRPAPSGRRAAAFTLDATAYALAASPAIVGAVLLANAVVGSDAATGVDPSSLVLPLVLVAVGQLLVTTFGITQLAMHGRRGVTLGKRALGLRSVQVADFGRVGFWRVVLRVLVLWASQVVLPFVGPALMFASGLWDPEQRGRSWLDRVGRCWVLDVREGLDPFDLKALRHARRQLDAPAASVARMPSLATDRGVDEETFIPQARSASGVVAAVAEAGAWTPPPIAAPAASSTAVASPGAPAVAASAAVPAPAVAASAAVPAPAAAPAPTPSLAPAAVFAFDDGSRLDASGTGLLGRRPARAEGDPAGTLLVPLDDDSMGISKTHARFDVDDAGIWITDRWSRNGTSVAAPGRAPVELVPGARTRVDGGTKVELGGRWFVVEEVTAR</sequence>
<evidence type="ECO:0000259" key="8">
    <source>
        <dbReference type="PROSITE" id="PS50006"/>
    </source>
</evidence>
<dbReference type="Gene3D" id="2.60.200.20">
    <property type="match status" value="1"/>
</dbReference>
<evidence type="ECO:0000256" key="1">
    <source>
        <dbReference type="ARBA" id="ARBA00004651"/>
    </source>
</evidence>
<reference evidence="9 10" key="1">
    <citation type="submission" date="2019-08" db="EMBL/GenBank/DDBJ databases">
        <authorList>
            <person name="Hu J."/>
        </authorList>
    </citation>
    <scope>NUCLEOTIDE SEQUENCE [LARGE SCALE GENOMIC DNA]</scope>
    <source>
        <strain evidence="9 10">NEAU-184</strain>
    </source>
</reference>
<dbReference type="Pfam" id="PF00498">
    <property type="entry name" value="FHA"/>
    <property type="match status" value="1"/>
</dbReference>
<dbReference type="InterPro" id="IPR010432">
    <property type="entry name" value="RDD"/>
</dbReference>
<evidence type="ECO:0000256" key="5">
    <source>
        <dbReference type="ARBA" id="ARBA00022989"/>
    </source>
</evidence>
<keyword evidence="3" id="KW-0597">Phosphoprotein</keyword>
<evidence type="ECO:0000256" key="2">
    <source>
        <dbReference type="ARBA" id="ARBA00022475"/>
    </source>
</evidence>
<dbReference type="PANTHER" id="PTHR36115">
    <property type="entry name" value="PROLINE-RICH ANTIGEN HOMOLOG-RELATED"/>
    <property type="match status" value="1"/>
</dbReference>
<dbReference type="InterPro" id="IPR051791">
    <property type="entry name" value="Pra-immunoreactive"/>
</dbReference>
<dbReference type="PANTHER" id="PTHR36115:SF6">
    <property type="entry name" value="PROLINE-RICH ANTIGEN HOMOLOG"/>
    <property type="match status" value="1"/>
</dbReference>